<sequence length="364" mass="41050">MRDRFRQPWARLILPNPDGTQPAPTPRDSTFYIYPVVPLHGPPYFVVFQSHQCHLQMANTYLSSYGHVEGYVIYLQDRHISQHIWNKAPDRSMRVRQSVPSFENDVIVPQLAEALSACGFLWIVRMRKIEIDMWYVAIYSDLNTRSAHPPIQNAIDCSASYEEASTHRETTSTQHLRVPPCSSSAVLPSAATSPAASPSHSAARILAYAKLALLLDPTSPGKLPISDEALARVQKAWHVLSHPERRALHDLHLHRTAAAAATFWTACMRQTFRGESVMPPLKLGDAVVVGEQLRQYYSCEASVPVMCYEVQTEGAGQCVRISDVTRLCQQLQLEDNVAFFFCRIRLLRSCSVPKLSKFRDSNYN</sequence>
<keyword evidence="2" id="KW-1185">Reference proteome</keyword>
<evidence type="ECO:0000313" key="2">
    <source>
        <dbReference type="Proteomes" id="UP001603857"/>
    </source>
</evidence>
<organism evidence="1 2">
    <name type="scientific">Flemingia macrophylla</name>
    <dbReference type="NCBI Taxonomy" id="520843"/>
    <lineage>
        <taxon>Eukaryota</taxon>
        <taxon>Viridiplantae</taxon>
        <taxon>Streptophyta</taxon>
        <taxon>Embryophyta</taxon>
        <taxon>Tracheophyta</taxon>
        <taxon>Spermatophyta</taxon>
        <taxon>Magnoliopsida</taxon>
        <taxon>eudicotyledons</taxon>
        <taxon>Gunneridae</taxon>
        <taxon>Pentapetalae</taxon>
        <taxon>rosids</taxon>
        <taxon>fabids</taxon>
        <taxon>Fabales</taxon>
        <taxon>Fabaceae</taxon>
        <taxon>Papilionoideae</taxon>
        <taxon>50 kb inversion clade</taxon>
        <taxon>NPAAA clade</taxon>
        <taxon>indigoferoid/millettioid clade</taxon>
        <taxon>Phaseoleae</taxon>
        <taxon>Flemingia</taxon>
    </lineage>
</organism>
<proteinExistence type="predicted"/>
<dbReference type="Gene3D" id="1.10.287.110">
    <property type="entry name" value="DnaJ domain"/>
    <property type="match status" value="1"/>
</dbReference>
<dbReference type="EMBL" id="JBGMDY010000001">
    <property type="protein sequence ID" value="KAL2347157.1"/>
    <property type="molecule type" value="Genomic_DNA"/>
</dbReference>
<comment type="caution">
    <text evidence="1">The sequence shown here is derived from an EMBL/GenBank/DDBJ whole genome shotgun (WGS) entry which is preliminary data.</text>
</comment>
<dbReference type="SUPFAM" id="SSF46565">
    <property type="entry name" value="Chaperone J-domain"/>
    <property type="match status" value="1"/>
</dbReference>
<evidence type="ECO:0008006" key="3">
    <source>
        <dbReference type="Google" id="ProtNLM"/>
    </source>
</evidence>
<accession>A0ABD1NGA3</accession>
<dbReference type="Proteomes" id="UP001603857">
    <property type="component" value="Unassembled WGS sequence"/>
</dbReference>
<dbReference type="InterPro" id="IPR036869">
    <property type="entry name" value="J_dom_sf"/>
</dbReference>
<gene>
    <name evidence="1" type="ORF">Fmac_001157</name>
</gene>
<evidence type="ECO:0000313" key="1">
    <source>
        <dbReference type="EMBL" id="KAL2347157.1"/>
    </source>
</evidence>
<protein>
    <recommendedName>
        <fullName evidence="3">J domain-containing protein</fullName>
    </recommendedName>
</protein>
<name>A0ABD1NGA3_9FABA</name>
<reference evidence="1 2" key="1">
    <citation type="submission" date="2024-08" db="EMBL/GenBank/DDBJ databases">
        <title>Insights into the chromosomal genome structure of Flemingia macrophylla.</title>
        <authorList>
            <person name="Ding Y."/>
            <person name="Zhao Y."/>
            <person name="Bi W."/>
            <person name="Wu M."/>
            <person name="Zhao G."/>
            <person name="Gong Y."/>
            <person name="Li W."/>
            <person name="Zhang P."/>
        </authorList>
    </citation>
    <scope>NUCLEOTIDE SEQUENCE [LARGE SCALE GENOMIC DNA]</scope>
    <source>
        <strain evidence="1">DYQJB</strain>
        <tissue evidence="1">Leaf</tissue>
    </source>
</reference>
<dbReference type="AlphaFoldDB" id="A0ABD1NGA3"/>